<gene>
    <name evidence="1" type="ORF">GCM10009030_18650</name>
</gene>
<organism evidence="1 2">
    <name type="scientific">Haloarcula pellucida</name>
    <dbReference type="NCBI Taxonomy" id="1427151"/>
    <lineage>
        <taxon>Archaea</taxon>
        <taxon>Methanobacteriati</taxon>
        <taxon>Methanobacteriota</taxon>
        <taxon>Stenosarchaea group</taxon>
        <taxon>Halobacteria</taxon>
        <taxon>Halobacteriales</taxon>
        <taxon>Haloarculaceae</taxon>
        <taxon>Haloarcula</taxon>
    </lineage>
</organism>
<dbReference type="EMBL" id="BMOU01000002">
    <property type="protein sequence ID" value="GGN93319.1"/>
    <property type="molecule type" value="Genomic_DNA"/>
</dbReference>
<dbReference type="AlphaFoldDB" id="A0A830GK94"/>
<dbReference type="RefSeq" id="WP_188996725.1">
    <property type="nucleotide sequence ID" value="NZ_BMOU01000002.1"/>
</dbReference>
<protein>
    <recommendedName>
        <fullName evidence="3">Small CPxCG-related zinc finger protein</fullName>
    </recommendedName>
</protein>
<accession>A0A830GK94</accession>
<dbReference type="Proteomes" id="UP000605784">
    <property type="component" value="Unassembled WGS sequence"/>
</dbReference>
<name>A0A830GK94_9EURY</name>
<reference evidence="1" key="2">
    <citation type="submission" date="2020-09" db="EMBL/GenBank/DDBJ databases">
        <authorList>
            <person name="Sun Q."/>
            <person name="Ohkuma M."/>
        </authorList>
    </citation>
    <scope>NUCLEOTIDE SEQUENCE</scope>
    <source>
        <strain evidence="1">JCM 17820</strain>
    </source>
</reference>
<reference evidence="1" key="1">
    <citation type="journal article" date="2014" name="Int. J. Syst. Evol. Microbiol.">
        <title>Complete genome sequence of Corynebacterium casei LMG S-19264T (=DSM 44701T), isolated from a smear-ripened cheese.</title>
        <authorList>
            <consortium name="US DOE Joint Genome Institute (JGI-PGF)"/>
            <person name="Walter F."/>
            <person name="Albersmeier A."/>
            <person name="Kalinowski J."/>
            <person name="Ruckert C."/>
        </authorList>
    </citation>
    <scope>NUCLEOTIDE SEQUENCE</scope>
    <source>
        <strain evidence="1">JCM 17820</strain>
    </source>
</reference>
<comment type="caution">
    <text evidence="1">The sequence shown here is derived from an EMBL/GenBank/DDBJ whole genome shotgun (WGS) entry which is preliminary data.</text>
</comment>
<evidence type="ECO:0000313" key="2">
    <source>
        <dbReference type="Proteomes" id="UP000605784"/>
    </source>
</evidence>
<evidence type="ECO:0000313" key="1">
    <source>
        <dbReference type="EMBL" id="GGN93319.1"/>
    </source>
</evidence>
<keyword evidence="2" id="KW-1185">Reference proteome</keyword>
<proteinExistence type="predicted"/>
<evidence type="ECO:0008006" key="3">
    <source>
        <dbReference type="Google" id="ProtNLM"/>
    </source>
</evidence>
<sequence>MAHQPERPQEYVCEQCHAVFAGTVHGDPPDHSYTPPDECAACGGSGFVEIQNYPSMRD</sequence>